<protein>
    <submittedName>
        <fullName evidence="2">Uncharacterized protein</fullName>
    </submittedName>
</protein>
<dbReference type="Proteomes" id="UP000199045">
    <property type="component" value="Unassembled WGS sequence"/>
</dbReference>
<dbReference type="InterPro" id="IPR011322">
    <property type="entry name" value="N-reg_PII-like_a/b"/>
</dbReference>
<reference evidence="2 3" key="1">
    <citation type="submission" date="2016-10" db="EMBL/GenBank/DDBJ databases">
        <authorList>
            <person name="de Groot N.N."/>
        </authorList>
    </citation>
    <scope>NUCLEOTIDE SEQUENCE [LARGE SCALE GENOMIC DNA]</scope>
    <source>
        <strain evidence="2 3">DSM 527</strain>
    </source>
</reference>
<dbReference type="OrthoDB" id="9795599at2"/>
<evidence type="ECO:0000313" key="3">
    <source>
        <dbReference type="Proteomes" id="UP000199045"/>
    </source>
</evidence>
<comment type="similarity">
    <text evidence="1">Belongs to the UPF0166 family.</text>
</comment>
<dbReference type="PANTHER" id="PTHR35983:SF1">
    <property type="entry name" value="UPF0166 PROTEIN TM_0021"/>
    <property type="match status" value="1"/>
</dbReference>
<sequence>MLQAQIFIDKDEVFGSQPLYEFIIQFLLKQHIAGATAFRGVTGFGEHHQLKRPDSLFSFDEPPMLITFIDEDEKVMKTLAALRKQVSSGFIVTSKVERFEV</sequence>
<evidence type="ECO:0000313" key="2">
    <source>
        <dbReference type="EMBL" id="SDE97003.1"/>
    </source>
</evidence>
<gene>
    <name evidence="2" type="ORF">SAMN04488121_101368</name>
</gene>
<dbReference type="AlphaFoldDB" id="A0A1G7H9K5"/>
<dbReference type="SUPFAM" id="SSF54913">
    <property type="entry name" value="GlnB-like"/>
    <property type="match status" value="1"/>
</dbReference>
<dbReference type="RefSeq" id="WP_089828524.1">
    <property type="nucleotide sequence ID" value="NZ_FNBN01000001.1"/>
</dbReference>
<dbReference type="PANTHER" id="PTHR35983">
    <property type="entry name" value="UPF0166 PROTEIN TM_0021"/>
    <property type="match status" value="1"/>
</dbReference>
<evidence type="ECO:0000256" key="1">
    <source>
        <dbReference type="ARBA" id="ARBA00010554"/>
    </source>
</evidence>
<accession>A0A1G7H9K5</accession>
<dbReference type="Gene3D" id="3.30.70.120">
    <property type="match status" value="1"/>
</dbReference>
<dbReference type="InterPro" id="IPR015867">
    <property type="entry name" value="N-reg_PII/ATP_PRibTrfase_C"/>
</dbReference>
<dbReference type="EMBL" id="FNBN01000001">
    <property type="protein sequence ID" value="SDE97003.1"/>
    <property type="molecule type" value="Genomic_DNA"/>
</dbReference>
<dbReference type="InterPro" id="IPR003793">
    <property type="entry name" value="UPF0166"/>
</dbReference>
<dbReference type="Pfam" id="PF02641">
    <property type="entry name" value="DUF190"/>
    <property type="match status" value="1"/>
</dbReference>
<organism evidence="2 3">
    <name type="scientific">Chitinophaga filiformis</name>
    <name type="common">Myxococcus filiformis</name>
    <name type="synonym">Flexibacter filiformis</name>
    <dbReference type="NCBI Taxonomy" id="104663"/>
    <lineage>
        <taxon>Bacteria</taxon>
        <taxon>Pseudomonadati</taxon>
        <taxon>Bacteroidota</taxon>
        <taxon>Chitinophagia</taxon>
        <taxon>Chitinophagales</taxon>
        <taxon>Chitinophagaceae</taxon>
        <taxon>Chitinophaga</taxon>
    </lineage>
</organism>
<dbReference type="STRING" id="104663.SAMN04488121_101368"/>
<proteinExistence type="inferred from homology"/>
<name>A0A1G7H9K5_CHIFI</name>